<dbReference type="PANTHER" id="PTHR48081">
    <property type="entry name" value="AB HYDROLASE SUPERFAMILY PROTEIN C4A8.06C"/>
    <property type="match status" value="1"/>
</dbReference>
<dbReference type="InterPro" id="IPR029058">
    <property type="entry name" value="AB_hydrolase_fold"/>
</dbReference>
<dbReference type="EMBL" id="KZ805456">
    <property type="protein sequence ID" value="PVH96730.1"/>
    <property type="molecule type" value="Genomic_DNA"/>
</dbReference>
<dbReference type="InterPro" id="IPR050300">
    <property type="entry name" value="GDXG_lipolytic_enzyme"/>
</dbReference>
<proteinExistence type="predicted"/>
<evidence type="ECO:0000256" key="1">
    <source>
        <dbReference type="ARBA" id="ARBA00022801"/>
    </source>
</evidence>
<dbReference type="STRING" id="97972.A0A2V1DF47"/>
<keyword evidence="4" id="KW-1185">Reference proteome</keyword>
<feature type="domain" description="Alpha/beta hydrolase fold-3" evidence="2">
    <location>
        <begin position="171"/>
        <end position="354"/>
    </location>
</feature>
<dbReference type="Gene3D" id="3.40.50.1820">
    <property type="entry name" value="alpha/beta hydrolase"/>
    <property type="match status" value="1"/>
</dbReference>
<dbReference type="OrthoDB" id="408631at2759"/>
<feature type="domain" description="Alpha/beta hydrolase fold-3" evidence="2">
    <location>
        <begin position="97"/>
        <end position="134"/>
    </location>
</feature>
<keyword evidence="1 3" id="KW-0378">Hydrolase</keyword>
<dbReference type="Proteomes" id="UP000244855">
    <property type="component" value="Unassembled WGS sequence"/>
</dbReference>
<organism evidence="3 4">
    <name type="scientific">Periconia macrospinosa</name>
    <dbReference type="NCBI Taxonomy" id="97972"/>
    <lineage>
        <taxon>Eukaryota</taxon>
        <taxon>Fungi</taxon>
        <taxon>Dikarya</taxon>
        <taxon>Ascomycota</taxon>
        <taxon>Pezizomycotina</taxon>
        <taxon>Dothideomycetes</taxon>
        <taxon>Pleosporomycetidae</taxon>
        <taxon>Pleosporales</taxon>
        <taxon>Massarineae</taxon>
        <taxon>Periconiaceae</taxon>
        <taxon>Periconia</taxon>
    </lineage>
</organism>
<evidence type="ECO:0000313" key="3">
    <source>
        <dbReference type="EMBL" id="PVH96730.1"/>
    </source>
</evidence>
<evidence type="ECO:0000259" key="2">
    <source>
        <dbReference type="Pfam" id="PF07859"/>
    </source>
</evidence>
<protein>
    <submittedName>
        <fullName evidence="3">Alpha/beta-hydrolase</fullName>
    </submittedName>
</protein>
<dbReference type="Pfam" id="PF07859">
    <property type="entry name" value="Abhydrolase_3"/>
    <property type="match status" value="2"/>
</dbReference>
<dbReference type="InterPro" id="IPR013094">
    <property type="entry name" value="AB_hydrolase_3"/>
</dbReference>
<dbReference type="SUPFAM" id="SSF53474">
    <property type="entry name" value="alpha/beta-Hydrolases"/>
    <property type="match status" value="1"/>
</dbReference>
<accession>A0A2V1DF47</accession>
<dbReference type="AlphaFoldDB" id="A0A2V1DF47"/>
<evidence type="ECO:0000313" key="4">
    <source>
        <dbReference type="Proteomes" id="UP000244855"/>
    </source>
</evidence>
<dbReference type="PANTHER" id="PTHR48081:SF8">
    <property type="entry name" value="ALPHA_BETA HYDROLASE FOLD-3 DOMAIN-CONTAINING PROTEIN-RELATED"/>
    <property type="match status" value="1"/>
</dbReference>
<name>A0A2V1DF47_9PLEO</name>
<gene>
    <name evidence="3" type="ORF">DM02DRAFT_631741</name>
</gene>
<sequence>MAHLTREEVVASGVVSEEFRKAFTARPLNIAASTFHETRAQRAAHLQRLRHLYPIPGPIPDEVVETMYDVPMRDGETIQVRVYQPAKGEPEGGSPLVMMYHEGGWCMGDLTDEDLNCRMFARELGAVCVNVGYRYVFFFFSTFHPPLFQTYIHLKIHKATNSIFEPTKQKRLAPEHKFPTGIHDSWDALTWALANSTTLLRATPTRGLIVGGSSAGGNIAAVLALLARDTNLSPPITGQYLSVPVLLPSTNVPAHLSHLYTSRRDNVFDPVLHPFDDADDGPASLAGIYAPVRESPLWDPFNHHDGHKGVARAFFQVCGMDPLRDEAVLYDARLREAGVLTRFELYHGVGHMFWTNWPEFERSREFVRDTLKGVRWLLEA</sequence>
<dbReference type="GO" id="GO:0016787">
    <property type="term" value="F:hydrolase activity"/>
    <property type="evidence" value="ECO:0007669"/>
    <property type="project" value="UniProtKB-KW"/>
</dbReference>
<reference evidence="3 4" key="1">
    <citation type="journal article" date="2018" name="Sci. Rep.">
        <title>Comparative genomics provides insights into the lifestyle and reveals functional heterogeneity of dark septate endophytic fungi.</title>
        <authorList>
            <person name="Knapp D.G."/>
            <person name="Nemeth J.B."/>
            <person name="Barry K."/>
            <person name="Hainaut M."/>
            <person name="Henrissat B."/>
            <person name="Johnson J."/>
            <person name="Kuo A."/>
            <person name="Lim J.H.P."/>
            <person name="Lipzen A."/>
            <person name="Nolan M."/>
            <person name="Ohm R.A."/>
            <person name="Tamas L."/>
            <person name="Grigoriev I.V."/>
            <person name="Spatafora J.W."/>
            <person name="Nagy L.G."/>
            <person name="Kovacs G.M."/>
        </authorList>
    </citation>
    <scope>NUCLEOTIDE SEQUENCE [LARGE SCALE GENOMIC DNA]</scope>
    <source>
        <strain evidence="3 4">DSE2036</strain>
    </source>
</reference>